<reference evidence="2" key="2">
    <citation type="submission" date="2024-04" db="EMBL/GenBank/DDBJ databases">
        <authorList>
            <person name="Chen Y."/>
            <person name="Shah S."/>
            <person name="Dougan E. K."/>
            <person name="Thang M."/>
            <person name="Chan C."/>
        </authorList>
    </citation>
    <scope>NUCLEOTIDE SEQUENCE [LARGE SCALE GENOMIC DNA]</scope>
</reference>
<dbReference type="PANTHER" id="PTHR21228">
    <property type="entry name" value="FAST LEU-RICH DOMAIN-CONTAINING"/>
    <property type="match status" value="1"/>
</dbReference>
<dbReference type="GO" id="GO:0003723">
    <property type="term" value="F:RNA binding"/>
    <property type="evidence" value="ECO:0007669"/>
    <property type="project" value="TreeGrafter"/>
</dbReference>
<proteinExistence type="predicted"/>
<dbReference type="EMBL" id="CAMXCT010000258">
    <property type="protein sequence ID" value="CAI3976264.1"/>
    <property type="molecule type" value="Genomic_DNA"/>
</dbReference>
<comment type="caution">
    <text evidence="1">The sequence shown here is derived from an EMBL/GenBank/DDBJ whole genome shotgun (WGS) entry which is preliminary data.</text>
</comment>
<evidence type="ECO:0000313" key="3">
    <source>
        <dbReference type="EMBL" id="CAL4763576.1"/>
    </source>
</evidence>
<dbReference type="EMBL" id="CAMXCT030000258">
    <property type="protein sequence ID" value="CAL4763576.1"/>
    <property type="molecule type" value="Genomic_DNA"/>
</dbReference>
<dbReference type="GO" id="GO:0044528">
    <property type="term" value="P:regulation of mitochondrial mRNA stability"/>
    <property type="evidence" value="ECO:0007669"/>
    <property type="project" value="TreeGrafter"/>
</dbReference>
<reference evidence="1" key="1">
    <citation type="submission" date="2022-10" db="EMBL/GenBank/DDBJ databases">
        <authorList>
            <person name="Chen Y."/>
            <person name="Dougan E. K."/>
            <person name="Chan C."/>
            <person name="Rhodes N."/>
            <person name="Thang M."/>
        </authorList>
    </citation>
    <scope>NUCLEOTIDE SEQUENCE</scope>
</reference>
<dbReference type="AlphaFoldDB" id="A0A9P1FGL2"/>
<evidence type="ECO:0000313" key="1">
    <source>
        <dbReference type="EMBL" id="CAI3976264.1"/>
    </source>
</evidence>
<keyword evidence="4" id="KW-1185">Reference proteome</keyword>
<accession>A0A9P1FGL2</accession>
<evidence type="ECO:0000313" key="2">
    <source>
        <dbReference type="EMBL" id="CAL1129639.1"/>
    </source>
</evidence>
<dbReference type="PANTHER" id="PTHR21228:SF40">
    <property type="entry name" value="LD45607P"/>
    <property type="match status" value="1"/>
</dbReference>
<dbReference type="Proteomes" id="UP001152797">
    <property type="component" value="Unassembled WGS sequence"/>
</dbReference>
<dbReference type="InterPro" id="IPR050870">
    <property type="entry name" value="FAST_kinase"/>
</dbReference>
<dbReference type="OrthoDB" id="424913at2759"/>
<dbReference type="GO" id="GO:0005759">
    <property type="term" value="C:mitochondrial matrix"/>
    <property type="evidence" value="ECO:0007669"/>
    <property type="project" value="TreeGrafter"/>
</dbReference>
<dbReference type="EMBL" id="CAMXCT020000258">
    <property type="protein sequence ID" value="CAL1129639.1"/>
    <property type="molecule type" value="Genomic_DNA"/>
</dbReference>
<protein>
    <submittedName>
        <fullName evidence="3">Mono-and diacylglycerol lipase</fullName>
    </submittedName>
</protein>
<sequence>MSPWLRSLRLRRCRRWRVQINLRDFGTDSSRAQRRIYDLLYKPGSHEVLYHTLQSFVQRIDGPAAVNAFCSLARLDTARWVQLAEPGQRPARGSGKVDSTLAVEAEEGLSQRLGLLLKNREDLKPVHVSNLMWSLAKVAAREPFDALCQPISKRLLAEVPRLGGRDLATSLWAVAVLVADTPHRQAIDVALPRFLLQRVGLMAKSKDLKGYDLTQSLWAAAKLANQGVPGMVKLISEIVHGALGEASTFEGHSISVSLWSIGLTEELLEEHLRETLHGMPEVQQFARELAAAAPAMISSMNSQMLANSAWGAARVQVNDATFYEALAKKGLELRATRDAVVLDQHIYNLAWSFVKAEVCTVGAAREYVLKAAEDGRPGGRLEKMAPYHVAGLAWVLSKGFTPDTLYENKDEVFLAPQAVQRAVRTAMRCANGAPEKFEPKELSWCVWGGARCKMHDAVLEMLPKTMMRYVDTEDLENVSQNFSMVLWSMGAAEIGRQQLPQPLLGRFLDAAKLCMAKDVVGEACRVTNLANAVWACAKADFAAKELIDFAIIYLSEAKEVFALRYYIVVAVARVVSVHPVSGRCARFVQRVYEESIQSLQSATDPFPEMQTNAEHMALLRLCLIYLPSFRRYLSRPVSDVPSSLEKYRSREVTQSRMQQEVEGSLKNLGVQDLWSETLVEGGMSLDVLLPSPNLLNRVAGNGSRGPKRRCDAATLRFFCGFIYLLGQSYMDTK</sequence>
<dbReference type="GO" id="GO:0000963">
    <property type="term" value="P:mitochondrial RNA processing"/>
    <property type="evidence" value="ECO:0007669"/>
    <property type="project" value="TreeGrafter"/>
</dbReference>
<evidence type="ECO:0000313" key="4">
    <source>
        <dbReference type="Proteomes" id="UP001152797"/>
    </source>
</evidence>
<dbReference type="GO" id="GO:0035770">
    <property type="term" value="C:ribonucleoprotein granule"/>
    <property type="evidence" value="ECO:0007669"/>
    <property type="project" value="TreeGrafter"/>
</dbReference>
<name>A0A9P1FGL2_9DINO</name>
<organism evidence="1">
    <name type="scientific">Cladocopium goreaui</name>
    <dbReference type="NCBI Taxonomy" id="2562237"/>
    <lineage>
        <taxon>Eukaryota</taxon>
        <taxon>Sar</taxon>
        <taxon>Alveolata</taxon>
        <taxon>Dinophyceae</taxon>
        <taxon>Suessiales</taxon>
        <taxon>Symbiodiniaceae</taxon>
        <taxon>Cladocopium</taxon>
    </lineage>
</organism>
<gene>
    <name evidence="1" type="ORF">C1SCF055_LOCUS4499</name>
</gene>